<organism evidence="1 2">
    <name type="scientific">Neisseria gonorrhoeae (strain NCCP11945)</name>
    <dbReference type="NCBI Taxonomy" id="521006"/>
    <lineage>
        <taxon>Bacteria</taxon>
        <taxon>Pseudomonadati</taxon>
        <taxon>Pseudomonadota</taxon>
        <taxon>Betaproteobacteria</taxon>
        <taxon>Neisseriales</taxon>
        <taxon>Neisseriaceae</taxon>
        <taxon>Neisseria</taxon>
    </lineage>
</organism>
<dbReference type="EMBL" id="CP001050">
    <property type="protein sequence ID" value="ACF30293.1"/>
    <property type="molecule type" value="Genomic_DNA"/>
</dbReference>
<sequence>MLTFSSKSKQKCRLNVEAKVQTAFFVIGSNGAGSNNCPIPYS</sequence>
<accession>B4RND4</accession>
<gene>
    <name evidence="1" type="ordered locus">NGK_1644</name>
</gene>
<protein>
    <submittedName>
        <fullName evidence="1">Uncharacterized protein</fullName>
    </submittedName>
</protein>
<evidence type="ECO:0000313" key="2">
    <source>
        <dbReference type="Proteomes" id="UP000002564"/>
    </source>
</evidence>
<name>B4RND4_NEIG2</name>
<dbReference type="HOGENOM" id="CLU_3254505_0_0_4"/>
<reference evidence="1 2" key="1">
    <citation type="journal article" date="2008" name="J. Bacteriol.">
        <title>Complete genome sequence of Neisseria gonorrhoeae NCCP11945.</title>
        <authorList>
            <person name="Chung G.T."/>
            <person name="Yoo J.S."/>
            <person name="Oh H.B."/>
            <person name="Lee Y.S."/>
            <person name="Cha S.H."/>
            <person name="Kim S.J."/>
            <person name="Yoo C.K."/>
        </authorList>
    </citation>
    <scope>NUCLEOTIDE SEQUENCE [LARGE SCALE GENOMIC DNA]</scope>
    <source>
        <strain evidence="1 2">NCCP11945</strain>
    </source>
</reference>
<evidence type="ECO:0000313" key="1">
    <source>
        <dbReference type="EMBL" id="ACF30293.1"/>
    </source>
</evidence>
<dbReference type="KEGG" id="ngk:NGK_1644"/>
<dbReference type="Proteomes" id="UP000002564">
    <property type="component" value="Chromosome"/>
</dbReference>
<dbReference type="AlphaFoldDB" id="B4RND4"/>
<proteinExistence type="predicted"/>